<evidence type="ECO:0000313" key="1">
    <source>
        <dbReference type="EMBL" id="CAB4677042.1"/>
    </source>
</evidence>
<reference evidence="2" key="1">
    <citation type="submission" date="2020-05" db="EMBL/GenBank/DDBJ databases">
        <authorList>
            <person name="Chiriac C."/>
            <person name="Salcher M."/>
            <person name="Ghai R."/>
            <person name="Kavagutti S V."/>
        </authorList>
    </citation>
    <scope>NUCLEOTIDE SEQUENCE</scope>
</reference>
<sequence length="74" mass="8341">MVRDVEDDRVSVRLAIRHQSLQDLGNMLIHCLLQGVVELVVRMRVVIGLECTRVGVAVTCLGARLRDEVFILEL</sequence>
<proteinExistence type="predicted"/>
<protein>
    <submittedName>
        <fullName evidence="2">Unannotated protein</fullName>
    </submittedName>
</protein>
<name>A0A6J7PF58_9ZZZZ</name>
<dbReference type="AlphaFoldDB" id="A0A6J7PF58"/>
<organism evidence="2">
    <name type="scientific">freshwater metagenome</name>
    <dbReference type="NCBI Taxonomy" id="449393"/>
    <lineage>
        <taxon>unclassified sequences</taxon>
        <taxon>metagenomes</taxon>
        <taxon>ecological metagenomes</taxon>
    </lineage>
</organism>
<gene>
    <name evidence="1" type="ORF">UFOPK2310_00973</name>
    <name evidence="2" type="ORF">UFOPK4043_00627</name>
</gene>
<dbReference type="EMBL" id="CAFBPA010000073">
    <property type="protein sequence ID" value="CAB5003125.1"/>
    <property type="molecule type" value="Genomic_DNA"/>
</dbReference>
<accession>A0A6J7PF58</accession>
<dbReference type="EMBL" id="CAEZWW010000114">
    <property type="protein sequence ID" value="CAB4677042.1"/>
    <property type="molecule type" value="Genomic_DNA"/>
</dbReference>
<evidence type="ECO:0000313" key="2">
    <source>
        <dbReference type="EMBL" id="CAB5003125.1"/>
    </source>
</evidence>